<evidence type="ECO:0000256" key="1">
    <source>
        <dbReference type="SAM" id="Coils"/>
    </source>
</evidence>
<dbReference type="GeneID" id="54407117"/>
<feature type="coiled-coil region" evidence="1">
    <location>
        <begin position="631"/>
        <end position="672"/>
    </location>
</feature>
<feature type="compositionally biased region" description="Basic and acidic residues" evidence="2">
    <location>
        <begin position="258"/>
        <end position="268"/>
    </location>
</feature>
<accession>A0A6A6ABW3</accession>
<dbReference type="AlphaFoldDB" id="A0A6A6ABW3"/>
<evidence type="ECO:0000256" key="2">
    <source>
        <dbReference type="SAM" id="MobiDB-lite"/>
    </source>
</evidence>
<feature type="coiled-coil region" evidence="1">
    <location>
        <begin position="409"/>
        <end position="443"/>
    </location>
</feature>
<feature type="compositionally biased region" description="Polar residues" evidence="2">
    <location>
        <begin position="241"/>
        <end position="254"/>
    </location>
</feature>
<organism evidence="3 4">
    <name type="scientific">Dothidotthia symphoricarpi CBS 119687</name>
    <dbReference type="NCBI Taxonomy" id="1392245"/>
    <lineage>
        <taxon>Eukaryota</taxon>
        <taxon>Fungi</taxon>
        <taxon>Dikarya</taxon>
        <taxon>Ascomycota</taxon>
        <taxon>Pezizomycotina</taxon>
        <taxon>Dothideomycetes</taxon>
        <taxon>Pleosporomycetidae</taxon>
        <taxon>Pleosporales</taxon>
        <taxon>Dothidotthiaceae</taxon>
        <taxon>Dothidotthia</taxon>
    </lineage>
</organism>
<feature type="compositionally biased region" description="Polar residues" evidence="2">
    <location>
        <begin position="269"/>
        <end position="278"/>
    </location>
</feature>
<feature type="region of interest" description="Disordered" evidence="2">
    <location>
        <begin position="241"/>
        <end position="284"/>
    </location>
</feature>
<dbReference type="RefSeq" id="XP_033523688.1">
    <property type="nucleotide sequence ID" value="XM_033666685.1"/>
</dbReference>
<feature type="coiled-coil region" evidence="1">
    <location>
        <begin position="486"/>
        <end position="573"/>
    </location>
</feature>
<keyword evidence="1" id="KW-0175">Coiled coil</keyword>
<protein>
    <submittedName>
        <fullName evidence="3">Uncharacterized protein</fullName>
    </submittedName>
</protein>
<proteinExistence type="predicted"/>
<gene>
    <name evidence="3" type="ORF">P153DRAFT_356892</name>
</gene>
<sequence>MQDGSHRVHIPSKGVTQDESRRSAIDPSVTPTSSRPVTQKTLTLSAIQQYALRNFEAAFECLPSTDTIHIETITDYEKPVPRNKSKVRNVRLVVGHMGGHIRFKKDVFAYLTEENDFLRAVFYVGNRKIEDLAYLAGDLYKPFCDIFCAQEMETAMQSQLTALVLYYSAASGLLTSFRAQESFWDHLAAACMKVQERVMQTTSQNANGDDDVSIARTDGANDIDHAANLNTHITATPNTQISTWLRKTAPNQSVARKRPLDEGTEDSHPVTNQDTPSTRKAREETPDIDVFVQAFKKLKSDKHSLEAKASETADLQMRLEEAHQKEIAELQDRLIQTHQKDMADLRSSLEEAHNVEIANLKTRLEETHRKEINDVRLLFEDEQRTEILKTKERVTADMMHLVNESDRKLAHAKFKLSSVEEKCNAAEQRHQAAEAQLRTAENDRHILHTNNETLHEQLRISQDKADTDTATIKSQSQILDSIWKQKQTLEREITNLKATAKESQHNVVFLVTTRQELRKQVQHLTAALKQHEADSLAKHTTTELKQQHLVQQNHDLKAQVKALHTDLTNAQNARQDQYEHLTQQNQARIAGLQSAAETSNNRAAKSALRTAALLAALSYHVDRNTALQTTHDALQTEHDAIQTEHDALETEHDALQATHSALETQFAHLQREKQTQSATLAQVIAWRRAESISFSAQVESLEEAVKAGVGELRAYKARVKAVVDAI</sequence>
<dbReference type="EMBL" id="ML977506">
    <property type="protein sequence ID" value="KAF2129299.1"/>
    <property type="molecule type" value="Genomic_DNA"/>
</dbReference>
<name>A0A6A6ABW3_9PLEO</name>
<feature type="region of interest" description="Disordered" evidence="2">
    <location>
        <begin position="1"/>
        <end position="37"/>
    </location>
</feature>
<reference evidence="3" key="1">
    <citation type="journal article" date="2020" name="Stud. Mycol.">
        <title>101 Dothideomycetes genomes: a test case for predicting lifestyles and emergence of pathogens.</title>
        <authorList>
            <person name="Haridas S."/>
            <person name="Albert R."/>
            <person name="Binder M."/>
            <person name="Bloem J."/>
            <person name="Labutti K."/>
            <person name="Salamov A."/>
            <person name="Andreopoulos B."/>
            <person name="Baker S."/>
            <person name="Barry K."/>
            <person name="Bills G."/>
            <person name="Bluhm B."/>
            <person name="Cannon C."/>
            <person name="Castanera R."/>
            <person name="Culley D."/>
            <person name="Daum C."/>
            <person name="Ezra D."/>
            <person name="Gonzalez J."/>
            <person name="Henrissat B."/>
            <person name="Kuo A."/>
            <person name="Liang C."/>
            <person name="Lipzen A."/>
            <person name="Lutzoni F."/>
            <person name="Magnuson J."/>
            <person name="Mondo S."/>
            <person name="Nolan M."/>
            <person name="Ohm R."/>
            <person name="Pangilinan J."/>
            <person name="Park H.-J."/>
            <person name="Ramirez L."/>
            <person name="Alfaro M."/>
            <person name="Sun H."/>
            <person name="Tritt A."/>
            <person name="Yoshinaga Y."/>
            <person name="Zwiers L.-H."/>
            <person name="Turgeon B."/>
            <person name="Goodwin S."/>
            <person name="Spatafora J."/>
            <person name="Crous P."/>
            <person name="Grigoriev I."/>
        </authorList>
    </citation>
    <scope>NUCLEOTIDE SEQUENCE</scope>
    <source>
        <strain evidence="3">CBS 119687</strain>
    </source>
</reference>
<feature type="coiled-coil region" evidence="1">
    <location>
        <begin position="305"/>
        <end position="370"/>
    </location>
</feature>
<dbReference type="Proteomes" id="UP000799771">
    <property type="component" value="Unassembled WGS sequence"/>
</dbReference>
<keyword evidence="4" id="KW-1185">Reference proteome</keyword>
<evidence type="ECO:0000313" key="3">
    <source>
        <dbReference type="EMBL" id="KAF2129299.1"/>
    </source>
</evidence>
<evidence type="ECO:0000313" key="4">
    <source>
        <dbReference type="Proteomes" id="UP000799771"/>
    </source>
</evidence>